<protein>
    <recommendedName>
        <fullName evidence="1">F-box domain-containing protein</fullName>
    </recommendedName>
</protein>
<evidence type="ECO:0000313" key="3">
    <source>
        <dbReference type="Proteomes" id="UP000313359"/>
    </source>
</evidence>
<dbReference type="InterPro" id="IPR036047">
    <property type="entry name" value="F-box-like_dom_sf"/>
</dbReference>
<feature type="domain" description="F-box" evidence="1">
    <location>
        <begin position="2"/>
        <end position="51"/>
    </location>
</feature>
<dbReference type="AlphaFoldDB" id="A0A5C2SRK5"/>
<dbReference type="PROSITE" id="PS50181">
    <property type="entry name" value="FBOX"/>
    <property type="match status" value="1"/>
</dbReference>
<name>A0A5C2SRK5_9APHY</name>
<evidence type="ECO:0000259" key="1">
    <source>
        <dbReference type="PROSITE" id="PS50181"/>
    </source>
</evidence>
<accession>A0A5C2SRK5</accession>
<reference evidence="2" key="1">
    <citation type="journal article" date="2018" name="Genome Biol. Evol.">
        <title>Genomics and development of Lentinus tigrinus, a white-rot wood-decaying mushroom with dimorphic fruiting bodies.</title>
        <authorList>
            <person name="Wu B."/>
            <person name="Xu Z."/>
            <person name="Knudson A."/>
            <person name="Carlson A."/>
            <person name="Chen N."/>
            <person name="Kovaka S."/>
            <person name="LaButti K."/>
            <person name="Lipzen A."/>
            <person name="Pennachio C."/>
            <person name="Riley R."/>
            <person name="Schakwitz W."/>
            <person name="Umezawa K."/>
            <person name="Ohm R.A."/>
            <person name="Grigoriev I.V."/>
            <person name="Nagy L.G."/>
            <person name="Gibbons J."/>
            <person name="Hibbett D."/>
        </authorList>
    </citation>
    <scope>NUCLEOTIDE SEQUENCE [LARGE SCALE GENOMIC DNA]</scope>
    <source>
        <strain evidence="2">ALCF2SS1-6</strain>
    </source>
</reference>
<proteinExistence type="predicted"/>
<dbReference type="SUPFAM" id="SSF52047">
    <property type="entry name" value="RNI-like"/>
    <property type="match status" value="1"/>
</dbReference>
<dbReference type="SUPFAM" id="SSF81383">
    <property type="entry name" value="F-box domain"/>
    <property type="match status" value="1"/>
</dbReference>
<dbReference type="Gene3D" id="3.80.10.10">
    <property type="entry name" value="Ribonuclease Inhibitor"/>
    <property type="match status" value="1"/>
</dbReference>
<organism evidence="2 3">
    <name type="scientific">Lentinus tigrinus ALCF2SS1-6</name>
    <dbReference type="NCBI Taxonomy" id="1328759"/>
    <lineage>
        <taxon>Eukaryota</taxon>
        <taxon>Fungi</taxon>
        <taxon>Dikarya</taxon>
        <taxon>Basidiomycota</taxon>
        <taxon>Agaricomycotina</taxon>
        <taxon>Agaricomycetes</taxon>
        <taxon>Polyporales</taxon>
        <taxon>Polyporaceae</taxon>
        <taxon>Lentinus</taxon>
    </lineage>
</organism>
<gene>
    <name evidence="2" type="ORF">L227DRAFT_570991</name>
</gene>
<dbReference type="EMBL" id="ML122252">
    <property type="protein sequence ID" value="RPD65709.1"/>
    <property type="molecule type" value="Genomic_DNA"/>
</dbReference>
<keyword evidence="3" id="KW-1185">Reference proteome</keyword>
<sequence length="530" mass="59805">MPLSIHDLPIELLPHIFRWISPTDRKDILLAHVCGVWREALHRTPEFWAGLLTVQGLVTTRNHQRDAELWYSFVDRTLSQPLRLLLGGHAFHLMKAIPQHLPRITLLHVEWLRVYPKDAQGHLLAIGPLPALEHLQLSCVSPAPLTDFLDFDPAALVGSRLLANEHPRLRHLEVNPDFFIPSMVSASLRTLIIHKGHMSIVLLTSALANCPNLESLRLNHAYKWGVLNTLPQIDLPRLRDYFLDYSDNRYVHETPVRDILGCIRCPSFAQLALDIGSPNPVRVLFPNSNVSPIMRVLTRLVIQSSDDSNEKVSLSYSLLAQGFVDSDRSQIPRLHVGVWGVNTHYPLSSILMSLIIPSVGFPAVTDLDILLHCGRGIPTPMTSPEWNSLLQAFPALISLTAHIASESCEELLRGLFFGRLLPVPRLQKLAISCTQAPRLLMNDLASMCQVRAGRGSPLRRLELRSSSLESYNRPLWPWEMEHLRRWVEEVDVRSASGGPSLAMDLRGVWLEERFRRSASRHPWALVRAGS</sequence>
<dbReference type="InterPro" id="IPR032675">
    <property type="entry name" value="LRR_dom_sf"/>
</dbReference>
<evidence type="ECO:0000313" key="2">
    <source>
        <dbReference type="EMBL" id="RPD65709.1"/>
    </source>
</evidence>
<dbReference type="OrthoDB" id="2748828at2759"/>
<dbReference type="Proteomes" id="UP000313359">
    <property type="component" value="Unassembled WGS sequence"/>
</dbReference>
<dbReference type="InterPro" id="IPR001810">
    <property type="entry name" value="F-box_dom"/>
</dbReference>